<dbReference type="VEuPathDB" id="FungiDB:EMCG_04002"/>
<protein>
    <submittedName>
        <fullName evidence="2">Uncharacterized protein</fullName>
    </submittedName>
</protein>
<sequence>MLPIAHVPNPVHGPSPAGEQYTRQYSMDREQERSVSISSRTIVPNANPSRSGDNGDIHGQTAQPARNNHKNMDGPAT</sequence>
<comment type="caution">
    <text evidence="2">The sequence shown here is derived from an EMBL/GenBank/DDBJ whole genome shotgun (WGS) entry which is preliminary data.</text>
</comment>
<accession>A0A0G2J7Z8</accession>
<gene>
    <name evidence="2" type="ORF">EMCG_04002</name>
</gene>
<feature type="compositionally biased region" description="Polar residues" evidence="1">
    <location>
        <begin position="34"/>
        <end position="52"/>
    </location>
</feature>
<dbReference type="AlphaFoldDB" id="A0A0G2J7Z8"/>
<reference evidence="3" key="1">
    <citation type="journal article" date="2015" name="PLoS Genet.">
        <title>The dynamic genome and transcriptome of the human fungal pathogen Blastomyces and close relative Emmonsia.</title>
        <authorList>
            <person name="Munoz J.F."/>
            <person name="Gauthier G.M."/>
            <person name="Desjardins C.A."/>
            <person name="Gallo J.E."/>
            <person name="Holder J."/>
            <person name="Sullivan T.D."/>
            <person name="Marty A.J."/>
            <person name="Carmen J.C."/>
            <person name="Chen Z."/>
            <person name="Ding L."/>
            <person name="Gujja S."/>
            <person name="Magrini V."/>
            <person name="Misas E."/>
            <person name="Mitreva M."/>
            <person name="Priest M."/>
            <person name="Saif S."/>
            <person name="Whiston E.A."/>
            <person name="Young S."/>
            <person name="Zeng Q."/>
            <person name="Goldman W.E."/>
            <person name="Mardis E.R."/>
            <person name="Taylor J.W."/>
            <person name="McEwen J.G."/>
            <person name="Clay O.K."/>
            <person name="Klein B.S."/>
            <person name="Cuomo C.A."/>
        </authorList>
    </citation>
    <scope>NUCLEOTIDE SEQUENCE [LARGE SCALE GENOMIC DNA]</scope>
    <source>
        <strain evidence="3">UAMH 3008</strain>
    </source>
</reference>
<name>A0A0G2J7Z8_9EURO</name>
<dbReference type="EMBL" id="LCZI01001307">
    <property type="protein sequence ID" value="KKZ61396.1"/>
    <property type="molecule type" value="Genomic_DNA"/>
</dbReference>
<dbReference type="Proteomes" id="UP000034164">
    <property type="component" value="Unassembled WGS sequence"/>
</dbReference>
<feature type="region of interest" description="Disordered" evidence="1">
    <location>
        <begin position="1"/>
        <end position="77"/>
    </location>
</feature>
<evidence type="ECO:0000313" key="3">
    <source>
        <dbReference type="Proteomes" id="UP000034164"/>
    </source>
</evidence>
<evidence type="ECO:0000256" key="1">
    <source>
        <dbReference type="SAM" id="MobiDB-lite"/>
    </source>
</evidence>
<proteinExistence type="predicted"/>
<evidence type="ECO:0000313" key="2">
    <source>
        <dbReference type="EMBL" id="KKZ61396.1"/>
    </source>
</evidence>
<organism evidence="2 3">
    <name type="scientific">[Emmonsia] crescens</name>
    <dbReference type="NCBI Taxonomy" id="73230"/>
    <lineage>
        <taxon>Eukaryota</taxon>
        <taxon>Fungi</taxon>
        <taxon>Dikarya</taxon>
        <taxon>Ascomycota</taxon>
        <taxon>Pezizomycotina</taxon>
        <taxon>Eurotiomycetes</taxon>
        <taxon>Eurotiomycetidae</taxon>
        <taxon>Onygenales</taxon>
        <taxon>Ajellomycetaceae</taxon>
        <taxon>Emergomyces</taxon>
    </lineage>
</organism>